<sequence>MKKGLIGFSILLIIAFTTSLINAEEKLKVHSKGIENVIKIEDGVDAQGRAVEKTHKGVEVVGNIHLSHEEISGMLNDVKDKTKYQLSGENIYKNEESSVLTYEGHIKNHENLMFQAEATKRGKKYQVYFNIVKVKNEADDIDDGEVISSYTLNGEKPKTTEKLKNNSFSIQNYYEKLGDDHGYYYDIRHEGNKTLDHSSGSSYYQVRMTTNSSNVDDYWQDQYPNGPYVSGSTVKQYNTEWYSSDDYAAYRAADPESDEEINYKIPFWSPYTGPLQIPVSIKTADVLDTDGSLQMGVNLYWGNDDYNSYKDDNTFSEDPEEGDGFAVRVYKSLNYPYAQEETFYVDHMVRFRTSFTAPGATDKYLRVNDTTSYTVTLE</sequence>
<protein>
    <submittedName>
        <fullName evidence="1">Uncharacterized protein</fullName>
    </submittedName>
</protein>
<comment type="caution">
    <text evidence="1">The sequence shown here is derived from an EMBL/GenBank/DDBJ whole genome shotgun (WGS) entry which is preliminary data.</text>
</comment>
<keyword evidence="2" id="KW-1185">Reference proteome</keyword>
<accession>A0A4Y8IL34</accession>
<dbReference type="Proteomes" id="UP000297975">
    <property type="component" value="Unassembled WGS sequence"/>
</dbReference>
<reference evidence="1 2" key="1">
    <citation type="submission" date="2019-03" db="EMBL/GenBank/DDBJ databases">
        <authorList>
            <person name="He R.-H."/>
        </authorList>
    </citation>
    <scope>NUCLEOTIDE SEQUENCE [LARGE SCALE GENOMIC DNA]</scope>
    <source>
        <strain evidence="2">SH 714</strain>
    </source>
</reference>
<evidence type="ECO:0000313" key="2">
    <source>
        <dbReference type="Proteomes" id="UP000297975"/>
    </source>
</evidence>
<dbReference type="RefSeq" id="WP_134339942.1">
    <property type="nucleotide sequence ID" value="NZ_SOPW01000007.1"/>
</dbReference>
<dbReference type="EMBL" id="SOPW01000007">
    <property type="protein sequence ID" value="TFB21798.1"/>
    <property type="molecule type" value="Genomic_DNA"/>
</dbReference>
<organism evidence="1 2">
    <name type="scientific">Filobacillus milosensis</name>
    <dbReference type="NCBI Taxonomy" id="94137"/>
    <lineage>
        <taxon>Bacteria</taxon>
        <taxon>Bacillati</taxon>
        <taxon>Bacillota</taxon>
        <taxon>Bacilli</taxon>
        <taxon>Bacillales</taxon>
        <taxon>Bacillaceae</taxon>
        <taxon>Filobacillus</taxon>
    </lineage>
</organism>
<name>A0A4Y8IL34_9BACI</name>
<evidence type="ECO:0000313" key="1">
    <source>
        <dbReference type="EMBL" id="TFB21798.1"/>
    </source>
</evidence>
<proteinExistence type="predicted"/>
<dbReference type="AlphaFoldDB" id="A0A4Y8IL34"/>
<gene>
    <name evidence="1" type="ORF">E3U55_08210</name>
</gene>